<dbReference type="GO" id="GO:0005829">
    <property type="term" value="C:cytosol"/>
    <property type="evidence" value="ECO:0007669"/>
    <property type="project" value="TreeGrafter"/>
</dbReference>
<keyword evidence="3 5" id="KW-0560">Oxidoreductase</keyword>
<dbReference type="Gene3D" id="6.20.440.10">
    <property type="match status" value="1"/>
</dbReference>
<dbReference type="PANTHER" id="PTHR11773">
    <property type="entry name" value="GLYCINE DEHYDROGENASE, DECARBOXYLATING"/>
    <property type="match status" value="1"/>
</dbReference>
<dbReference type="GO" id="GO:0019464">
    <property type="term" value="P:glycine decarboxylation via glycine cleavage system"/>
    <property type="evidence" value="ECO:0007669"/>
    <property type="project" value="TreeGrafter"/>
</dbReference>
<evidence type="ECO:0000256" key="3">
    <source>
        <dbReference type="ARBA" id="ARBA00023002"/>
    </source>
</evidence>
<dbReference type="GO" id="GO:0030170">
    <property type="term" value="F:pyridoxal phosphate binding"/>
    <property type="evidence" value="ECO:0007669"/>
    <property type="project" value="TreeGrafter"/>
</dbReference>
<keyword evidence="2" id="KW-0663">Pyridoxal phosphate</keyword>
<name>A0A855X1G8_9BACT</name>
<dbReference type="EC" id="1.4.4.2" evidence="5"/>
<dbReference type="InterPro" id="IPR015424">
    <property type="entry name" value="PyrdxlP-dep_Trfase"/>
</dbReference>
<dbReference type="Pfam" id="PF00266">
    <property type="entry name" value="Aminotran_5"/>
    <property type="match status" value="1"/>
</dbReference>
<comment type="function">
    <text evidence="1">The glycine cleavage system catalyzes the degradation of glycine. The P protein binds the alpha-amino group of glycine through its pyridoxal phosphate cofactor; CO(2) is released and the remaining methylamine moiety is then transferred to the lipoamide cofactor of the H protein.</text>
</comment>
<dbReference type="SUPFAM" id="SSF53383">
    <property type="entry name" value="PLP-dependent transferases"/>
    <property type="match status" value="1"/>
</dbReference>
<dbReference type="GO" id="GO:0016594">
    <property type="term" value="F:glycine binding"/>
    <property type="evidence" value="ECO:0007669"/>
    <property type="project" value="TreeGrafter"/>
</dbReference>
<dbReference type="Gene3D" id="3.40.640.10">
    <property type="entry name" value="Type I PLP-dependent aspartate aminotransferase-like (Major domain)"/>
    <property type="match status" value="1"/>
</dbReference>
<comment type="caution">
    <text evidence="5">The sequence shown here is derived from an EMBL/GenBank/DDBJ whole genome shotgun (WGS) entry which is preliminary data.</text>
</comment>
<dbReference type="AlphaFoldDB" id="A0A855X1G8"/>
<proteinExistence type="predicted"/>
<protein>
    <submittedName>
        <fullName evidence="5">Glycine dehydrogenase (Aminomethyl-transferring)</fullName>
        <ecNumber evidence="5">1.4.4.2</ecNumber>
    </submittedName>
</protein>
<dbReference type="GO" id="GO:0005960">
    <property type="term" value="C:glycine cleavage complex"/>
    <property type="evidence" value="ECO:0007669"/>
    <property type="project" value="TreeGrafter"/>
</dbReference>
<feature type="domain" description="Aminotransferase class V" evidence="4">
    <location>
        <begin position="157"/>
        <end position="277"/>
    </location>
</feature>
<reference evidence="5 6" key="1">
    <citation type="journal article" date="2018" name="ISME J.">
        <title>A methanotrophic archaeon couples anaerobic oxidation of methane to Fe(III) reduction.</title>
        <authorList>
            <person name="Cai C."/>
            <person name="Leu A.O."/>
            <person name="Xie G.J."/>
            <person name="Guo J."/>
            <person name="Feng Y."/>
            <person name="Zhao J.X."/>
            <person name="Tyson G.W."/>
            <person name="Yuan Z."/>
            <person name="Hu S."/>
        </authorList>
    </citation>
    <scope>NUCLEOTIDE SEQUENCE [LARGE SCALE GENOMIC DNA]</scope>
    <source>
        <strain evidence="5">FeB_12</strain>
    </source>
</reference>
<evidence type="ECO:0000256" key="1">
    <source>
        <dbReference type="ARBA" id="ARBA00003788"/>
    </source>
</evidence>
<evidence type="ECO:0000313" key="6">
    <source>
        <dbReference type="Proteomes" id="UP000250918"/>
    </source>
</evidence>
<dbReference type="GO" id="GO:0004375">
    <property type="term" value="F:glycine dehydrogenase (decarboxylating) activity"/>
    <property type="evidence" value="ECO:0007669"/>
    <property type="project" value="UniProtKB-EC"/>
</dbReference>
<dbReference type="EMBL" id="PQAP01000167">
    <property type="protein sequence ID" value="PWB69677.1"/>
    <property type="molecule type" value="Genomic_DNA"/>
</dbReference>
<organism evidence="5 6">
    <name type="scientific">candidate division GN15 bacterium</name>
    <dbReference type="NCBI Taxonomy" id="2072418"/>
    <lineage>
        <taxon>Bacteria</taxon>
        <taxon>candidate division GN15</taxon>
    </lineage>
</organism>
<evidence type="ECO:0000259" key="4">
    <source>
        <dbReference type="Pfam" id="PF00266"/>
    </source>
</evidence>
<evidence type="ECO:0000256" key="2">
    <source>
        <dbReference type="ARBA" id="ARBA00022898"/>
    </source>
</evidence>
<evidence type="ECO:0000313" key="5">
    <source>
        <dbReference type="EMBL" id="PWB69677.1"/>
    </source>
</evidence>
<dbReference type="PANTHER" id="PTHR11773:SF1">
    <property type="entry name" value="GLYCINE DEHYDROGENASE (DECARBOXYLATING), MITOCHONDRIAL"/>
    <property type="match status" value="1"/>
</dbReference>
<dbReference type="InterPro" id="IPR020581">
    <property type="entry name" value="GDC_P"/>
</dbReference>
<feature type="non-terminal residue" evidence="5">
    <location>
        <position position="284"/>
    </location>
</feature>
<sequence>MNTSALIYEKSEAGRKGYTLPATGKSEADLVAMIPAKFRRTADAALPEISEGEVMRHFVNLSVKNHHIDKGFYPLGSCTMKYNPKLNDKAAGLPDFQEHHPLAPCSSAPGILQLMWELQQFLGEISGFPAVSLQPVAGAQGEFTGLLIMRKYHLDRGKPRTKVIIPDSSHGTNPASVAAVGFSTVEVKSNEQGILSPESIQAVMSDEIAGVMITNPNTLGLFETNIQQIADIVHKGGGLMYMDGANLNATMGIVRPGEIGFDIMHFNLHKTFSTPHGGGGPGAG</sequence>
<dbReference type="InterPro" id="IPR000192">
    <property type="entry name" value="Aminotrans_V_dom"/>
</dbReference>
<gene>
    <name evidence="5" type="ORF">C3F09_10245</name>
</gene>
<accession>A0A855X1G8</accession>
<dbReference type="InterPro" id="IPR015421">
    <property type="entry name" value="PyrdxlP-dep_Trfase_major"/>
</dbReference>
<dbReference type="FunFam" id="3.40.640.10:FF:000224">
    <property type="entry name" value="Probable glycine dehydrogenase (decarboxylating) subunit 2"/>
    <property type="match status" value="1"/>
</dbReference>
<dbReference type="Proteomes" id="UP000250918">
    <property type="component" value="Unassembled WGS sequence"/>
</dbReference>